<dbReference type="GO" id="GO:0046872">
    <property type="term" value="F:metal ion binding"/>
    <property type="evidence" value="ECO:0007669"/>
    <property type="project" value="UniProtKB-KW"/>
</dbReference>
<dbReference type="InterPro" id="IPR036909">
    <property type="entry name" value="Cyt_c-like_dom_sf"/>
</dbReference>
<evidence type="ECO:0000256" key="4">
    <source>
        <dbReference type="ARBA" id="ARBA00022982"/>
    </source>
</evidence>
<keyword evidence="7" id="KW-0732">Signal</keyword>
<feature type="signal peptide" evidence="7">
    <location>
        <begin position="1"/>
        <end position="21"/>
    </location>
</feature>
<gene>
    <name evidence="9" type="ORF">NYR02_03795</name>
</gene>
<dbReference type="GO" id="GO:0020037">
    <property type="term" value="F:heme binding"/>
    <property type="evidence" value="ECO:0007669"/>
    <property type="project" value="InterPro"/>
</dbReference>
<dbReference type="EMBL" id="JAOANI010000012">
    <property type="protein sequence ID" value="MCT7358143.1"/>
    <property type="molecule type" value="Genomic_DNA"/>
</dbReference>
<dbReference type="RefSeq" id="WP_260975064.1">
    <property type="nucleotide sequence ID" value="NZ_JAOANI010000012.1"/>
</dbReference>
<protein>
    <submittedName>
        <fullName evidence="9">Cytochrome c4</fullName>
    </submittedName>
</protein>
<dbReference type="Pfam" id="PF00034">
    <property type="entry name" value="Cytochrom_C"/>
    <property type="match status" value="1"/>
</dbReference>
<dbReference type="Gene3D" id="1.10.760.10">
    <property type="entry name" value="Cytochrome c-like domain"/>
    <property type="match status" value="2"/>
</dbReference>
<dbReference type="AlphaFoldDB" id="A0A9X3ART0"/>
<dbReference type="PANTHER" id="PTHR33751:SF9">
    <property type="entry name" value="CYTOCHROME C4"/>
    <property type="match status" value="1"/>
</dbReference>
<evidence type="ECO:0000256" key="2">
    <source>
        <dbReference type="ARBA" id="ARBA00022617"/>
    </source>
</evidence>
<evidence type="ECO:0000313" key="10">
    <source>
        <dbReference type="Proteomes" id="UP001147830"/>
    </source>
</evidence>
<keyword evidence="1" id="KW-0813">Transport</keyword>
<organism evidence="9 10">
    <name type="scientific">Thalassolituus pacificus</name>
    <dbReference type="NCBI Taxonomy" id="2975440"/>
    <lineage>
        <taxon>Bacteria</taxon>
        <taxon>Pseudomonadati</taxon>
        <taxon>Pseudomonadota</taxon>
        <taxon>Gammaproteobacteria</taxon>
        <taxon>Oceanospirillales</taxon>
        <taxon>Oceanospirillaceae</taxon>
        <taxon>Thalassolituus</taxon>
    </lineage>
</organism>
<sequence length="210" mass="23506">MNRLSSTLAGLLLLLGSQVQAESVESMLQEMAIIEKNTPLLQAAIEDGVERAQLCFRCHGDDGNSKRDYIPNLASQNAAYLFTQFEHFANGVRKDYVMSKLATALTKEDRINIALYFSQKPVVVREQPVAASSKGEQIYKTTCFVCHGNAGHGSSQYPRIAGQPYEYLTKTLMRFMHNDPDRKNSPMIGVVQNMDEQQLRDVASYIAHMP</sequence>
<reference evidence="9" key="1">
    <citation type="journal article" date="2022" name="Front. Microbiol.">
        <title>Genome-based taxonomic rearrangement of Oceanobacter-related bacteria including the description of Thalassolituus hydrocarbonoclasticus sp. nov. and Thalassolituus pacificus sp. nov. and emended description of the genus Thalassolituus.</title>
        <authorList>
            <person name="Dong C."/>
            <person name="Wei L."/>
            <person name="Wang J."/>
            <person name="Lai Q."/>
            <person name="Huang Z."/>
            <person name="Shao Z."/>
        </authorList>
    </citation>
    <scope>NUCLEOTIDE SEQUENCE</scope>
    <source>
        <strain evidence="9">59MF3M-4</strain>
    </source>
</reference>
<dbReference type="PANTHER" id="PTHR33751">
    <property type="entry name" value="CBB3-TYPE CYTOCHROME C OXIDASE SUBUNIT FIXP"/>
    <property type="match status" value="1"/>
</dbReference>
<dbReference type="SUPFAM" id="SSF46626">
    <property type="entry name" value="Cytochrome c"/>
    <property type="match status" value="2"/>
</dbReference>
<evidence type="ECO:0000256" key="7">
    <source>
        <dbReference type="SAM" id="SignalP"/>
    </source>
</evidence>
<dbReference type="InterPro" id="IPR009056">
    <property type="entry name" value="Cyt_c-like_dom"/>
</dbReference>
<dbReference type="Proteomes" id="UP001147830">
    <property type="component" value="Unassembled WGS sequence"/>
</dbReference>
<name>A0A9X3ART0_9GAMM</name>
<proteinExistence type="predicted"/>
<evidence type="ECO:0000256" key="5">
    <source>
        <dbReference type="ARBA" id="ARBA00023004"/>
    </source>
</evidence>
<dbReference type="PROSITE" id="PS51007">
    <property type="entry name" value="CYTC"/>
    <property type="match status" value="2"/>
</dbReference>
<keyword evidence="5 6" id="KW-0408">Iron</keyword>
<keyword evidence="3 6" id="KW-0479">Metal-binding</keyword>
<evidence type="ECO:0000313" key="9">
    <source>
        <dbReference type="EMBL" id="MCT7358143.1"/>
    </source>
</evidence>
<reference evidence="9" key="2">
    <citation type="submission" date="2022-08" db="EMBL/GenBank/DDBJ databases">
        <authorList>
            <person name="Dong C."/>
        </authorList>
    </citation>
    <scope>NUCLEOTIDE SEQUENCE</scope>
    <source>
        <strain evidence="9">59MF3M-4</strain>
    </source>
</reference>
<keyword evidence="10" id="KW-1185">Reference proteome</keyword>
<evidence type="ECO:0000256" key="6">
    <source>
        <dbReference type="PROSITE-ProRule" id="PRU00433"/>
    </source>
</evidence>
<feature type="domain" description="Cytochrome c" evidence="8">
    <location>
        <begin position="43"/>
        <end position="121"/>
    </location>
</feature>
<feature type="chain" id="PRO_5040870710" evidence="7">
    <location>
        <begin position="22"/>
        <end position="210"/>
    </location>
</feature>
<keyword evidence="4" id="KW-0249">Electron transport</keyword>
<accession>A0A9X3ART0</accession>
<feature type="domain" description="Cytochrome c" evidence="8">
    <location>
        <begin position="130"/>
        <end position="210"/>
    </location>
</feature>
<evidence type="ECO:0000259" key="8">
    <source>
        <dbReference type="PROSITE" id="PS51007"/>
    </source>
</evidence>
<evidence type="ECO:0000256" key="3">
    <source>
        <dbReference type="ARBA" id="ARBA00022723"/>
    </source>
</evidence>
<comment type="caution">
    <text evidence="9">The sequence shown here is derived from an EMBL/GenBank/DDBJ whole genome shotgun (WGS) entry which is preliminary data.</text>
</comment>
<dbReference type="GO" id="GO:0009055">
    <property type="term" value="F:electron transfer activity"/>
    <property type="evidence" value="ECO:0007669"/>
    <property type="project" value="InterPro"/>
</dbReference>
<dbReference type="InterPro" id="IPR050597">
    <property type="entry name" value="Cytochrome_c_Oxidase_Subunit"/>
</dbReference>
<evidence type="ECO:0000256" key="1">
    <source>
        <dbReference type="ARBA" id="ARBA00022448"/>
    </source>
</evidence>
<keyword evidence="2 6" id="KW-0349">Heme</keyword>